<reference evidence="1 2" key="1">
    <citation type="journal article" date="2023" name="Sci. Data">
        <title>Genome assembly of the Korean intertidal mud-creeper Batillaria attramentaria.</title>
        <authorList>
            <person name="Patra A.K."/>
            <person name="Ho P.T."/>
            <person name="Jun S."/>
            <person name="Lee S.J."/>
            <person name="Kim Y."/>
            <person name="Won Y.J."/>
        </authorList>
    </citation>
    <scope>NUCLEOTIDE SEQUENCE [LARGE SCALE GENOMIC DNA]</scope>
    <source>
        <strain evidence="1">Wonlab-2016</strain>
    </source>
</reference>
<feature type="non-terminal residue" evidence="1">
    <location>
        <position position="54"/>
    </location>
</feature>
<evidence type="ECO:0000313" key="2">
    <source>
        <dbReference type="Proteomes" id="UP001519460"/>
    </source>
</evidence>
<proteinExistence type="predicted"/>
<accession>A0ABD0LVE3</accession>
<name>A0ABD0LVE3_9CAEN</name>
<dbReference type="AlphaFoldDB" id="A0ABD0LVE3"/>
<protein>
    <submittedName>
        <fullName evidence="1">Uncharacterized protein</fullName>
    </submittedName>
</protein>
<comment type="caution">
    <text evidence="1">The sequence shown here is derived from an EMBL/GenBank/DDBJ whole genome shotgun (WGS) entry which is preliminary data.</text>
</comment>
<organism evidence="1 2">
    <name type="scientific">Batillaria attramentaria</name>
    <dbReference type="NCBI Taxonomy" id="370345"/>
    <lineage>
        <taxon>Eukaryota</taxon>
        <taxon>Metazoa</taxon>
        <taxon>Spiralia</taxon>
        <taxon>Lophotrochozoa</taxon>
        <taxon>Mollusca</taxon>
        <taxon>Gastropoda</taxon>
        <taxon>Caenogastropoda</taxon>
        <taxon>Sorbeoconcha</taxon>
        <taxon>Cerithioidea</taxon>
        <taxon>Batillariidae</taxon>
        <taxon>Batillaria</taxon>
    </lineage>
</organism>
<dbReference type="EMBL" id="JACVVK020000020">
    <property type="protein sequence ID" value="KAK7503477.1"/>
    <property type="molecule type" value="Genomic_DNA"/>
</dbReference>
<sequence length="54" mass="6293">MVSTGSCFRVYFSYWVLFVALWVQQLQGTRNCFCENYGGCDFSDICFDEPSCRI</sequence>
<keyword evidence="2" id="KW-1185">Reference proteome</keyword>
<dbReference type="Proteomes" id="UP001519460">
    <property type="component" value="Unassembled WGS sequence"/>
</dbReference>
<evidence type="ECO:0000313" key="1">
    <source>
        <dbReference type="EMBL" id="KAK7503477.1"/>
    </source>
</evidence>
<gene>
    <name evidence="1" type="ORF">BaRGS_00005398</name>
</gene>